<evidence type="ECO:0000313" key="3">
    <source>
        <dbReference type="Proteomes" id="UP000490939"/>
    </source>
</evidence>
<dbReference type="AlphaFoldDB" id="A0A8H3VSD3"/>
<feature type="chain" id="PRO_5034621532" evidence="1">
    <location>
        <begin position="19"/>
        <end position="153"/>
    </location>
</feature>
<keyword evidence="1" id="KW-0732">Signal</keyword>
<proteinExistence type="predicted"/>
<dbReference type="Proteomes" id="UP000490939">
    <property type="component" value="Unassembled WGS sequence"/>
</dbReference>
<accession>A0A8H3VSD3</accession>
<feature type="signal peptide" evidence="1">
    <location>
        <begin position="1"/>
        <end position="18"/>
    </location>
</feature>
<protein>
    <submittedName>
        <fullName evidence="2">Uncharacterized protein</fullName>
    </submittedName>
</protein>
<comment type="caution">
    <text evidence="2">The sequence shown here is derived from an EMBL/GenBank/DDBJ whole genome shotgun (WGS) entry which is preliminary data.</text>
</comment>
<name>A0A8H3VSD3_VENIN</name>
<organism evidence="2 3">
    <name type="scientific">Venturia inaequalis</name>
    <name type="common">Apple scab fungus</name>
    <dbReference type="NCBI Taxonomy" id="5025"/>
    <lineage>
        <taxon>Eukaryota</taxon>
        <taxon>Fungi</taxon>
        <taxon>Dikarya</taxon>
        <taxon>Ascomycota</taxon>
        <taxon>Pezizomycotina</taxon>
        <taxon>Dothideomycetes</taxon>
        <taxon>Pleosporomycetidae</taxon>
        <taxon>Venturiales</taxon>
        <taxon>Venturiaceae</taxon>
        <taxon>Venturia</taxon>
    </lineage>
</organism>
<keyword evidence="3" id="KW-1185">Reference proteome</keyword>
<sequence length="153" mass="16466">MYGLKQLLVLALAGTALACQCRTDGNTGGGLDITATNDACTISGGTVSLAGTSDIQLRSKSIRNHSMFSCIVQEVYENTAKNDAARQIVVETSITNMERLLDEDDGPFSNMMEAMGEFGKDVSRAVRFSKEIYGKHALRPADYHIDFGYGSVG</sequence>
<reference evidence="2 3" key="1">
    <citation type="submission" date="2019-07" db="EMBL/GenBank/DDBJ databases">
        <title>Venturia inaequalis Genome Resource.</title>
        <authorList>
            <person name="Lichtner F.J."/>
        </authorList>
    </citation>
    <scope>NUCLEOTIDE SEQUENCE [LARGE SCALE GENOMIC DNA]</scope>
    <source>
        <strain evidence="2 3">DMI_063113</strain>
    </source>
</reference>
<evidence type="ECO:0000256" key="1">
    <source>
        <dbReference type="SAM" id="SignalP"/>
    </source>
</evidence>
<dbReference type="PROSITE" id="PS51257">
    <property type="entry name" value="PROKAR_LIPOPROTEIN"/>
    <property type="match status" value="1"/>
</dbReference>
<dbReference type="EMBL" id="WNWR01000036">
    <property type="protein sequence ID" value="KAE9993186.1"/>
    <property type="molecule type" value="Genomic_DNA"/>
</dbReference>
<evidence type="ECO:0000313" key="2">
    <source>
        <dbReference type="EMBL" id="KAE9993186.1"/>
    </source>
</evidence>
<gene>
    <name evidence="2" type="ORF">EG327_006185</name>
</gene>